<dbReference type="AlphaFoldDB" id="A0A8J5MB75"/>
<dbReference type="EMBL" id="JAENGY010003249">
    <property type="protein sequence ID" value="KAG6942131.1"/>
    <property type="molecule type" value="Genomic_DNA"/>
</dbReference>
<name>A0A8J5MB75_9STRA</name>
<sequence length="109" mass="12759">MVKSEYGGPSSCDRDQVEDAVDMEYTKYLKYMYFLLDRVHLRDSAAIPEPVHPFLKYFIRNWDSMKERWALYARSDVPHLGNHTNNKYTNLLNVASHFGLNSCLCYVST</sequence>
<reference evidence="1" key="1">
    <citation type="submission" date="2021-01" db="EMBL/GenBank/DDBJ databases">
        <title>Phytophthora aleatoria, a newly-described species from Pinus radiata is distinct from Phytophthora cactorum isolates based on comparative genomics.</title>
        <authorList>
            <person name="Mcdougal R."/>
            <person name="Panda P."/>
            <person name="Williams N."/>
            <person name="Studholme D.J."/>
        </authorList>
    </citation>
    <scope>NUCLEOTIDE SEQUENCE</scope>
    <source>
        <strain evidence="1">NZFS 4037</strain>
    </source>
</reference>
<evidence type="ECO:0000313" key="2">
    <source>
        <dbReference type="Proteomes" id="UP000709295"/>
    </source>
</evidence>
<comment type="caution">
    <text evidence="1">The sequence shown here is derived from an EMBL/GenBank/DDBJ whole genome shotgun (WGS) entry which is preliminary data.</text>
</comment>
<dbReference type="Proteomes" id="UP000709295">
    <property type="component" value="Unassembled WGS sequence"/>
</dbReference>
<organism evidence="1 2">
    <name type="scientific">Phytophthora aleatoria</name>
    <dbReference type="NCBI Taxonomy" id="2496075"/>
    <lineage>
        <taxon>Eukaryota</taxon>
        <taxon>Sar</taxon>
        <taxon>Stramenopiles</taxon>
        <taxon>Oomycota</taxon>
        <taxon>Peronosporomycetes</taxon>
        <taxon>Peronosporales</taxon>
        <taxon>Peronosporaceae</taxon>
        <taxon>Phytophthora</taxon>
    </lineage>
</organism>
<protein>
    <submittedName>
        <fullName evidence="1">Uncharacterized protein</fullName>
    </submittedName>
</protein>
<accession>A0A8J5MB75</accession>
<keyword evidence="2" id="KW-1185">Reference proteome</keyword>
<gene>
    <name evidence="1" type="ORF">JG688_00018302</name>
</gene>
<evidence type="ECO:0000313" key="1">
    <source>
        <dbReference type="EMBL" id="KAG6942131.1"/>
    </source>
</evidence>
<proteinExistence type="predicted"/>